<reference evidence="3 4" key="1">
    <citation type="submission" date="2019-07" db="EMBL/GenBank/DDBJ databases">
        <title>Draft genome for Aliikangiella sp. M105.</title>
        <authorList>
            <person name="Wang G."/>
        </authorList>
    </citation>
    <scope>NUCLEOTIDE SEQUENCE [LARGE SCALE GENOMIC DNA]</scope>
    <source>
        <strain evidence="3 4">M105</strain>
    </source>
</reference>
<evidence type="ECO:0000256" key="1">
    <source>
        <dbReference type="PROSITE-ProRule" id="PRU00464"/>
    </source>
</evidence>
<evidence type="ECO:0000259" key="2">
    <source>
        <dbReference type="PROSITE" id="PS51084"/>
    </source>
</evidence>
<dbReference type="Gene3D" id="3.30.428.10">
    <property type="entry name" value="HIT-like"/>
    <property type="match status" value="1"/>
</dbReference>
<dbReference type="SUPFAM" id="SSF54197">
    <property type="entry name" value="HIT-like"/>
    <property type="match status" value="1"/>
</dbReference>
<proteinExistence type="predicted"/>
<accession>A0A545UE22</accession>
<dbReference type="OrthoDB" id="9799145at2"/>
<organism evidence="3 4">
    <name type="scientific">Aliikangiella coralliicola</name>
    <dbReference type="NCBI Taxonomy" id="2592383"/>
    <lineage>
        <taxon>Bacteria</taxon>
        <taxon>Pseudomonadati</taxon>
        <taxon>Pseudomonadota</taxon>
        <taxon>Gammaproteobacteria</taxon>
        <taxon>Oceanospirillales</taxon>
        <taxon>Pleioneaceae</taxon>
        <taxon>Aliikangiella</taxon>
    </lineage>
</organism>
<comment type="caution">
    <text evidence="1">Lacks conserved residue(s) required for the propagation of feature annotation.</text>
</comment>
<protein>
    <submittedName>
        <fullName evidence="3">HIT domain-containing protein</fullName>
    </submittedName>
</protein>
<dbReference type="Proteomes" id="UP000315439">
    <property type="component" value="Unassembled WGS sequence"/>
</dbReference>
<dbReference type="InterPro" id="IPR011146">
    <property type="entry name" value="HIT-like"/>
</dbReference>
<dbReference type="AlphaFoldDB" id="A0A545UE22"/>
<evidence type="ECO:0000313" key="4">
    <source>
        <dbReference type="Proteomes" id="UP000315439"/>
    </source>
</evidence>
<dbReference type="PROSITE" id="PS51084">
    <property type="entry name" value="HIT_2"/>
    <property type="match status" value="1"/>
</dbReference>
<dbReference type="InterPro" id="IPR036265">
    <property type="entry name" value="HIT-like_sf"/>
</dbReference>
<sequence>MSFQVHPQLVADSIQLGQFELCELLLINDSQYPWFVLVPRRPDIEEIYQLSDTDQKLLWSESASLSSSLVDIFNGDKLNIAAIGNLVPQLHVHHVVRFKHDPCWPAPIWGKLPMVKYEVEQIEALKRKIVQKLPKLTPSA</sequence>
<dbReference type="InterPro" id="IPR026026">
    <property type="entry name" value="HIT_Hint"/>
</dbReference>
<gene>
    <name evidence="3" type="ORF">FLL46_09945</name>
</gene>
<dbReference type="EMBL" id="VIKS01000006">
    <property type="protein sequence ID" value="TQV87698.1"/>
    <property type="molecule type" value="Genomic_DNA"/>
</dbReference>
<dbReference type="Pfam" id="PF01230">
    <property type="entry name" value="HIT"/>
    <property type="match status" value="1"/>
</dbReference>
<name>A0A545UE22_9GAMM</name>
<keyword evidence="4" id="KW-1185">Reference proteome</keyword>
<dbReference type="PIRSF" id="PIRSF000714">
    <property type="entry name" value="HIT"/>
    <property type="match status" value="1"/>
</dbReference>
<dbReference type="GO" id="GO:0003824">
    <property type="term" value="F:catalytic activity"/>
    <property type="evidence" value="ECO:0007669"/>
    <property type="project" value="InterPro"/>
</dbReference>
<comment type="caution">
    <text evidence="3">The sequence shown here is derived from an EMBL/GenBank/DDBJ whole genome shotgun (WGS) entry which is preliminary data.</text>
</comment>
<dbReference type="RefSeq" id="WP_142893359.1">
    <property type="nucleotide sequence ID" value="NZ_ML660163.1"/>
</dbReference>
<evidence type="ECO:0000313" key="3">
    <source>
        <dbReference type="EMBL" id="TQV87698.1"/>
    </source>
</evidence>
<feature type="domain" description="HIT" evidence="2">
    <location>
        <begin position="36"/>
        <end position="104"/>
    </location>
</feature>